<dbReference type="Proteomes" id="UP001175261">
    <property type="component" value="Unassembled WGS sequence"/>
</dbReference>
<evidence type="ECO:0000313" key="8">
    <source>
        <dbReference type="Proteomes" id="UP001175261"/>
    </source>
</evidence>
<keyword evidence="4" id="KW-0560">Oxidoreductase</keyword>
<dbReference type="PANTHER" id="PTHR43400:SF10">
    <property type="entry name" value="3-OXOSTEROID 1-DEHYDROGENASE"/>
    <property type="match status" value="1"/>
</dbReference>
<sequence>MSPRASTLKRQAAIAVGGVVALAAGTAVVSRISRRSSRLKQTPEENAAQLPISSDGVVKTDVLVVGTGGAALTAALRARSLGLTTLVIDKSPKIGGTSCYSGSGCWIPNTHLHNDKRDSVEKALTYMENIIGDAGPASSPERKRTFLETGPKMVRWLEENGYRWHFTPGYPDYFPDQPGWQLGGRSIEADMFDSKQIGEWRHKLNINPARAPLPLYTHELTKIVRASCSWDGRLTAAKIWGGRLWPQRFLGGEPVCLGVSMISQLIYLNVSRGTTIWTDAPLKELKVENGRVTGAFIEKDGKPVTVEASRGVILAAGGFAKNPEMRKLYQADPITTDWTSACPTDQGDAITAAVKAGAATALMDSAWWGASVVDPKSKVAIWCLYDRGLPHSMIVNQKGQRFLNESQNYNALGTKLWEAHKKTPSIPSYIIIDSNHRSRYLLSGRYRAGTAIPQDALDSGFVYKADTIADLARTLNIDGKNLQQTVERFNRFADQGLDEDFQRGSNQYDAFIGDPDYEKNHCLGRIEKGPFYALKIWPGDLGTKGGVLTDERARALKEVGSGKYEVIPGLYAVGNNSASVMGRTYAGAGSTLGPGLTFGYIAATDCAEGGAR</sequence>
<name>A0AA39GG93_SARSR</name>
<evidence type="ECO:0000256" key="5">
    <source>
        <dbReference type="ARBA" id="ARBA00061147"/>
    </source>
</evidence>
<comment type="similarity">
    <text evidence="5">Belongs to the FAD-dependent oxidoreductase 2 family. 3-oxosteroid dehydrogenase subfamily.</text>
</comment>
<dbReference type="FunFam" id="3.50.50.60:FF:000208">
    <property type="entry name" value="3-ketosteroid dehydrogenase"/>
    <property type="match status" value="1"/>
</dbReference>
<keyword evidence="8" id="KW-1185">Reference proteome</keyword>
<accession>A0AA39GG93</accession>
<evidence type="ECO:0000256" key="1">
    <source>
        <dbReference type="ARBA" id="ARBA00001974"/>
    </source>
</evidence>
<proteinExistence type="inferred from homology"/>
<keyword evidence="2" id="KW-0285">Flavoprotein</keyword>
<evidence type="ECO:0000256" key="4">
    <source>
        <dbReference type="ARBA" id="ARBA00023002"/>
    </source>
</evidence>
<comment type="caution">
    <text evidence="7">The sequence shown here is derived from an EMBL/GenBank/DDBJ whole genome shotgun (WGS) entry which is preliminary data.</text>
</comment>
<dbReference type="SUPFAM" id="SSF56425">
    <property type="entry name" value="Succinate dehydrogenase/fumarate reductase flavoprotein, catalytic domain"/>
    <property type="match status" value="1"/>
</dbReference>
<evidence type="ECO:0000259" key="6">
    <source>
        <dbReference type="Pfam" id="PF00890"/>
    </source>
</evidence>
<dbReference type="Gene3D" id="3.90.700.10">
    <property type="entry name" value="Succinate dehydrogenase/fumarate reductase flavoprotein, catalytic domain"/>
    <property type="match status" value="1"/>
</dbReference>
<protein>
    <recommendedName>
        <fullName evidence="6">FAD-dependent oxidoreductase 2 FAD-binding domain-containing protein</fullName>
    </recommendedName>
</protein>
<dbReference type="AlphaFoldDB" id="A0AA39GG93"/>
<dbReference type="InterPro" id="IPR027477">
    <property type="entry name" value="Succ_DH/fumarate_Rdtase_cat_sf"/>
</dbReference>
<dbReference type="Pfam" id="PF00890">
    <property type="entry name" value="FAD_binding_2"/>
    <property type="match status" value="1"/>
</dbReference>
<dbReference type="EMBL" id="JAPDFR010000005">
    <property type="protein sequence ID" value="KAK0386790.1"/>
    <property type="molecule type" value="Genomic_DNA"/>
</dbReference>
<dbReference type="PANTHER" id="PTHR43400">
    <property type="entry name" value="FUMARATE REDUCTASE"/>
    <property type="match status" value="1"/>
</dbReference>
<dbReference type="InterPro" id="IPR036188">
    <property type="entry name" value="FAD/NAD-bd_sf"/>
</dbReference>
<dbReference type="InterPro" id="IPR050315">
    <property type="entry name" value="FAD-oxidoreductase_2"/>
</dbReference>
<evidence type="ECO:0000256" key="2">
    <source>
        <dbReference type="ARBA" id="ARBA00022630"/>
    </source>
</evidence>
<keyword evidence="3" id="KW-0274">FAD</keyword>
<gene>
    <name evidence="7" type="ORF">NLU13_6626</name>
</gene>
<dbReference type="SUPFAM" id="SSF51905">
    <property type="entry name" value="FAD/NAD(P)-binding domain"/>
    <property type="match status" value="1"/>
</dbReference>
<evidence type="ECO:0000313" key="7">
    <source>
        <dbReference type="EMBL" id="KAK0386790.1"/>
    </source>
</evidence>
<dbReference type="PRINTS" id="PR00411">
    <property type="entry name" value="PNDRDTASEI"/>
</dbReference>
<dbReference type="GO" id="GO:0016491">
    <property type="term" value="F:oxidoreductase activity"/>
    <property type="evidence" value="ECO:0007669"/>
    <property type="project" value="UniProtKB-KW"/>
</dbReference>
<dbReference type="GO" id="GO:0008202">
    <property type="term" value="P:steroid metabolic process"/>
    <property type="evidence" value="ECO:0007669"/>
    <property type="project" value="UniProtKB-ARBA"/>
</dbReference>
<feature type="domain" description="FAD-dependent oxidoreductase 2 FAD-binding" evidence="6">
    <location>
        <begin position="61"/>
        <end position="592"/>
    </location>
</feature>
<dbReference type="Gene3D" id="3.50.50.60">
    <property type="entry name" value="FAD/NAD(P)-binding domain"/>
    <property type="match status" value="2"/>
</dbReference>
<organism evidence="7 8">
    <name type="scientific">Sarocladium strictum</name>
    <name type="common">Black bundle disease fungus</name>
    <name type="synonym">Acremonium strictum</name>
    <dbReference type="NCBI Taxonomy" id="5046"/>
    <lineage>
        <taxon>Eukaryota</taxon>
        <taxon>Fungi</taxon>
        <taxon>Dikarya</taxon>
        <taxon>Ascomycota</taxon>
        <taxon>Pezizomycotina</taxon>
        <taxon>Sordariomycetes</taxon>
        <taxon>Hypocreomycetidae</taxon>
        <taxon>Hypocreales</taxon>
        <taxon>Sarocladiaceae</taxon>
        <taxon>Sarocladium</taxon>
    </lineage>
</organism>
<reference evidence="7" key="1">
    <citation type="submission" date="2022-10" db="EMBL/GenBank/DDBJ databases">
        <title>Determination and structural analysis of whole genome sequence of Sarocladium strictum F4-1.</title>
        <authorList>
            <person name="Hu L."/>
            <person name="Jiang Y."/>
        </authorList>
    </citation>
    <scope>NUCLEOTIDE SEQUENCE</scope>
    <source>
        <strain evidence="7">F4-1</strain>
    </source>
</reference>
<comment type="cofactor">
    <cofactor evidence="1">
        <name>FAD</name>
        <dbReference type="ChEBI" id="CHEBI:57692"/>
    </cofactor>
</comment>
<evidence type="ECO:0000256" key="3">
    <source>
        <dbReference type="ARBA" id="ARBA00022827"/>
    </source>
</evidence>
<dbReference type="InterPro" id="IPR003953">
    <property type="entry name" value="FAD-dep_OxRdtase_2_FAD-bd"/>
</dbReference>